<dbReference type="Gramene" id="TraesCAD_scaffold_023038_01G000100.1">
    <property type="protein sequence ID" value="TraesCAD_scaffold_023038_01G000100.1"/>
    <property type="gene ID" value="TraesCAD_scaffold_023038_01G000100"/>
</dbReference>
<dbReference type="Proteomes" id="UP000019116">
    <property type="component" value="Chromosome 1A"/>
</dbReference>
<dbReference type="Gramene" id="TraesCS1A03G0652300.1">
    <property type="protein sequence ID" value="TraesCS1A03G0652300.1.CDS1"/>
    <property type="gene ID" value="TraesCS1A03G0652300"/>
</dbReference>
<evidence type="ECO:0000313" key="1">
    <source>
        <dbReference type="EnsemblPlants" id="TraesCS1A02G253300.1.cds1"/>
    </source>
</evidence>
<dbReference type="Gramene" id="TraesJAG1A03G00116530.1">
    <property type="protein sequence ID" value="TraesJAG1A03G00116530.1.CDS1"/>
    <property type="gene ID" value="TraesJAG1A03G00116530"/>
</dbReference>
<keyword evidence="2" id="KW-1185">Reference proteome</keyword>
<dbReference type="Gramene" id="TraesMAC1A03G00118140.1">
    <property type="protein sequence ID" value="TraesMAC1A03G00118140.1.CDS1"/>
    <property type="gene ID" value="TraesMAC1A03G00118140"/>
</dbReference>
<evidence type="ECO:0000313" key="2">
    <source>
        <dbReference type="Proteomes" id="UP000019116"/>
    </source>
</evidence>
<dbReference type="Gramene" id="TraesROB_scaffold_067428_01G000100.1">
    <property type="protein sequence ID" value="TraesROB_scaffold_067428_01G000100.1"/>
    <property type="gene ID" value="TraesROB_scaffold_067428_01G000100"/>
</dbReference>
<dbReference type="Gramene" id="TraesJUL1A03G00116260.1">
    <property type="protein sequence ID" value="TraesJUL1A03G00116260.1.CDS1"/>
    <property type="gene ID" value="TraesJUL1A03G00116260"/>
</dbReference>
<dbReference type="Gramene" id="TraesSYM1A03G00119710.1">
    <property type="protein sequence ID" value="TraesSYM1A03G00119710.1.CDS1"/>
    <property type="gene ID" value="TraesSYM1A03G00119710"/>
</dbReference>
<dbReference type="Gramene" id="TraesCS1A02G253300.1">
    <property type="protein sequence ID" value="TraesCS1A02G253300.1.cds1"/>
    <property type="gene ID" value="TraesCS1A02G253300"/>
</dbReference>
<dbReference type="Gramene" id="TraesLAC1A03G00119360.1">
    <property type="protein sequence ID" value="TraesLAC1A03G00119360.1.CDS1"/>
    <property type="gene ID" value="TraesLAC1A03G00119360"/>
</dbReference>
<dbReference type="Gramene" id="TraesARI1A03G00118510.1">
    <property type="protein sequence ID" value="TraesARI1A03G00118510.1.CDS1"/>
    <property type="gene ID" value="TraesARI1A03G00118510"/>
</dbReference>
<sequence>MDIVSASNIAGVFVQRHLFCSAGPTSTAPSSSMLCEFATPAIALAEAVAPLDRDDRQPGQQRTSGVAGGDVVLDSVASEVAGLLLASPDPTSPSVGLCLEMEGSMGGGRGVV</sequence>
<name>A0A3B5Y2K2_WHEAT</name>
<dbReference type="Gramene" id="TraesRN1A0100696100.1">
    <property type="protein sequence ID" value="TraesRN1A0100696100.1"/>
    <property type="gene ID" value="TraesRN1A0100696100"/>
</dbReference>
<dbReference type="AlphaFoldDB" id="A0A3B5Y2K2"/>
<dbReference type="Gramene" id="TraesWEE_scaffold_073936_01G000100.1">
    <property type="protein sequence ID" value="TraesWEE_scaffold_073936_01G000100.1"/>
    <property type="gene ID" value="TraesWEE_scaffold_073936_01G000100"/>
</dbReference>
<reference evidence="1" key="2">
    <citation type="submission" date="2018-10" db="UniProtKB">
        <authorList>
            <consortium name="EnsemblPlants"/>
        </authorList>
    </citation>
    <scope>IDENTIFICATION</scope>
</reference>
<dbReference type="EnsemblPlants" id="TraesCS1A02G253300.1">
    <property type="protein sequence ID" value="TraesCS1A02G253300.1.cds1"/>
    <property type="gene ID" value="TraesCS1A02G253300"/>
</dbReference>
<dbReference type="Gramene" id="TraesNOR1A03G00117700.1">
    <property type="protein sequence ID" value="TraesNOR1A03G00117700.1.CDS1"/>
    <property type="gene ID" value="TraesNOR1A03G00117700"/>
</dbReference>
<organism evidence="1">
    <name type="scientific">Triticum aestivum</name>
    <name type="common">Wheat</name>
    <dbReference type="NCBI Taxonomy" id="4565"/>
    <lineage>
        <taxon>Eukaryota</taxon>
        <taxon>Viridiplantae</taxon>
        <taxon>Streptophyta</taxon>
        <taxon>Embryophyta</taxon>
        <taxon>Tracheophyta</taxon>
        <taxon>Spermatophyta</taxon>
        <taxon>Magnoliopsida</taxon>
        <taxon>Liliopsida</taxon>
        <taxon>Poales</taxon>
        <taxon>Poaceae</taxon>
        <taxon>BOP clade</taxon>
        <taxon>Pooideae</taxon>
        <taxon>Triticodae</taxon>
        <taxon>Triticeae</taxon>
        <taxon>Triticinae</taxon>
        <taxon>Triticum</taxon>
    </lineage>
</organism>
<reference evidence="1" key="1">
    <citation type="submission" date="2018-08" db="EMBL/GenBank/DDBJ databases">
        <authorList>
            <person name="Rossello M."/>
        </authorList>
    </citation>
    <scope>NUCLEOTIDE SEQUENCE [LARGE SCALE GENOMIC DNA]</scope>
    <source>
        <strain evidence="1">cv. Chinese Spring</strain>
    </source>
</reference>
<dbReference type="Gramene" id="TraesLDM1A03G00116930.1">
    <property type="protein sequence ID" value="TraesLDM1A03G00116930.1.CDS1"/>
    <property type="gene ID" value="TraesLDM1A03G00116930"/>
</dbReference>
<protein>
    <submittedName>
        <fullName evidence="1">Uncharacterized protein</fullName>
    </submittedName>
</protein>
<proteinExistence type="predicted"/>
<dbReference type="Gramene" id="TraesPARA_EIv1.0_0041120.1">
    <property type="protein sequence ID" value="TraesPARA_EIv1.0_0041120.1.CDS1"/>
    <property type="gene ID" value="TraesPARA_EIv1.0_0041120"/>
</dbReference>
<accession>A0A3B5Y2K2</accession>
<dbReference type="Gramene" id="TraesCLE_scaffold_017514_01G000100.1">
    <property type="protein sequence ID" value="TraesCLE_scaffold_017514_01G000100.1"/>
    <property type="gene ID" value="TraesCLE_scaffold_017514_01G000100"/>
</dbReference>
<dbReference type="Gramene" id="TraesSTA1A03G00117030.1">
    <property type="protein sequence ID" value="TraesSTA1A03G00117030.1.CDS1"/>
    <property type="gene ID" value="TraesSTA1A03G00117030"/>
</dbReference>